<name>A0A8T0BDD0_SILME</name>
<keyword evidence="3" id="KW-0325">Glycoprotein</keyword>
<organism evidence="5 6">
    <name type="scientific">Silurus meridionalis</name>
    <name type="common">Southern catfish</name>
    <name type="synonym">Silurus soldatovi meridionalis</name>
    <dbReference type="NCBI Taxonomy" id="175797"/>
    <lineage>
        <taxon>Eukaryota</taxon>
        <taxon>Metazoa</taxon>
        <taxon>Chordata</taxon>
        <taxon>Craniata</taxon>
        <taxon>Vertebrata</taxon>
        <taxon>Euteleostomi</taxon>
        <taxon>Actinopterygii</taxon>
        <taxon>Neopterygii</taxon>
        <taxon>Teleostei</taxon>
        <taxon>Ostariophysi</taxon>
        <taxon>Siluriformes</taxon>
        <taxon>Siluridae</taxon>
        <taxon>Silurus</taxon>
    </lineage>
</organism>
<dbReference type="Proteomes" id="UP000606274">
    <property type="component" value="Unassembled WGS sequence"/>
</dbReference>
<feature type="domain" description="ZP" evidence="4">
    <location>
        <begin position="1"/>
        <end position="229"/>
    </location>
</feature>
<dbReference type="PANTHER" id="PTHR14002:SF50">
    <property type="entry name" value="ALPHA-TECTORIN-LIKE-RELATED"/>
    <property type="match status" value="1"/>
</dbReference>
<dbReference type="Pfam" id="PF23344">
    <property type="entry name" value="ZP-N"/>
    <property type="match status" value="1"/>
</dbReference>
<dbReference type="InterPro" id="IPR042235">
    <property type="entry name" value="ZP-C_dom"/>
</dbReference>
<evidence type="ECO:0000313" key="6">
    <source>
        <dbReference type="Proteomes" id="UP000606274"/>
    </source>
</evidence>
<dbReference type="InterPro" id="IPR055355">
    <property type="entry name" value="ZP-C"/>
</dbReference>
<keyword evidence="1" id="KW-0732">Signal</keyword>
<dbReference type="PANTHER" id="PTHR14002">
    <property type="entry name" value="ENDOGLIN/TGF-BETA RECEPTOR TYPE III"/>
    <property type="match status" value="1"/>
</dbReference>
<evidence type="ECO:0000256" key="3">
    <source>
        <dbReference type="ARBA" id="ARBA00023180"/>
    </source>
</evidence>
<dbReference type="InterPro" id="IPR055356">
    <property type="entry name" value="ZP-N"/>
</dbReference>
<gene>
    <name evidence="5" type="ORF">HF521_020235</name>
</gene>
<dbReference type="PRINTS" id="PR00023">
    <property type="entry name" value="ZPELLUCIDA"/>
</dbReference>
<evidence type="ECO:0000256" key="2">
    <source>
        <dbReference type="ARBA" id="ARBA00023157"/>
    </source>
</evidence>
<dbReference type="InterPro" id="IPR001507">
    <property type="entry name" value="ZP_dom"/>
</dbReference>
<evidence type="ECO:0000256" key="1">
    <source>
        <dbReference type="ARBA" id="ARBA00022729"/>
    </source>
</evidence>
<keyword evidence="6" id="KW-1185">Reference proteome</keyword>
<dbReference type="SMART" id="SM00241">
    <property type="entry name" value="ZP"/>
    <property type="match status" value="1"/>
</dbReference>
<keyword evidence="2" id="KW-1015">Disulfide bond</keyword>
<dbReference type="EMBL" id="JABFDY010000007">
    <property type="protein sequence ID" value="KAF7704949.1"/>
    <property type="molecule type" value="Genomic_DNA"/>
</dbReference>
<dbReference type="Pfam" id="PF00100">
    <property type="entry name" value="Zona_pellucida"/>
    <property type="match status" value="1"/>
</dbReference>
<evidence type="ECO:0000259" key="4">
    <source>
        <dbReference type="PROSITE" id="PS51034"/>
    </source>
</evidence>
<sequence length="229" mass="25657">MYILRNREVLDQCLSIAILYLNDPTCKGTLKNGRLVFNYGSASKTCGTTLQNNDTHFIFKNSVGTMDGIGMISRAKGLNLTFFCTYPVIHFISMPIRIQATKSVITKDLSTEGSYQISMTPFTDATFLNTFSGNVTLEDQMYIAVEVTPFDSSQVALVLNNCWATPVNQSDSSTCWDLIINECPSPYDGTVKVFQNGNSTVSQFSFRMFTFTGFSNKIYLHFKVYLCLK</sequence>
<evidence type="ECO:0000313" key="5">
    <source>
        <dbReference type="EMBL" id="KAF7704949.1"/>
    </source>
</evidence>
<comment type="caution">
    <text evidence="5">The sequence shown here is derived from an EMBL/GenBank/DDBJ whole genome shotgun (WGS) entry which is preliminary data.</text>
</comment>
<dbReference type="InterPro" id="IPR048290">
    <property type="entry name" value="ZP_chr"/>
</dbReference>
<proteinExistence type="predicted"/>
<dbReference type="PROSITE" id="PS51034">
    <property type="entry name" value="ZP_2"/>
    <property type="match status" value="1"/>
</dbReference>
<accession>A0A8T0BDD0</accession>
<dbReference type="AlphaFoldDB" id="A0A8T0BDD0"/>
<protein>
    <recommendedName>
        <fullName evidence="4">ZP domain-containing protein</fullName>
    </recommendedName>
</protein>
<reference evidence="5" key="1">
    <citation type="submission" date="2020-08" db="EMBL/GenBank/DDBJ databases">
        <title>Chromosome-level assembly of Southern catfish (Silurus meridionalis) provides insights into visual adaptation to the nocturnal and benthic lifestyles.</title>
        <authorList>
            <person name="Zhang Y."/>
            <person name="Wang D."/>
            <person name="Peng Z."/>
        </authorList>
    </citation>
    <scope>NUCLEOTIDE SEQUENCE</scope>
    <source>
        <strain evidence="5">SWU-2019-XX</strain>
        <tissue evidence="5">Muscle</tissue>
    </source>
</reference>
<dbReference type="Gene3D" id="2.60.40.3210">
    <property type="entry name" value="Zona pellucida, ZP-N domain"/>
    <property type="match status" value="1"/>
</dbReference>
<dbReference type="Gene3D" id="2.60.40.4100">
    <property type="entry name" value="Zona pellucida, ZP-C domain"/>
    <property type="match status" value="1"/>
</dbReference>